<feature type="domain" description="Cyclin-dependent kinase inhibitor" evidence="4">
    <location>
        <begin position="29"/>
        <end position="78"/>
    </location>
</feature>
<proteinExistence type="inferred from homology"/>
<dbReference type="Proteomes" id="UP000694580">
    <property type="component" value="Chromosome 15"/>
</dbReference>
<gene>
    <name evidence="5" type="primary">cdkn1d</name>
</gene>
<dbReference type="AlphaFoldDB" id="A0AAY4EMA0"/>
<sequence length="178" mass="19725">MALVSSDSEAGQLRVEEARGRSSGGVRRNLFGPVDHQQLQQDFQRLLRMTVEVASRRWDFDFHADQPLSGSVVEWEELPSQDVPAFYRSRVVNADGVAAGLGRWRGETVAGASRGSSPSSSPSSVSSEEYLELTARRTYVDSMPVTITTGVKRKQASITDFFAVKKRKLLHHKCSSRP</sequence>
<dbReference type="GeneTree" id="ENSGT00940000159918"/>
<dbReference type="InterPro" id="IPR003175">
    <property type="entry name" value="CDI_dom"/>
</dbReference>
<dbReference type="InterPro" id="IPR029841">
    <property type="entry name" value="CDKN1A"/>
</dbReference>
<dbReference type="PANTHER" id="PTHR46778:SF2">
    <property type="entry name" value="CYCLIN-DEPENDENT KINASE INHIBITOR DOMAIN-CONTAINING PROTEIN"/>
    <property type="match status" value="1"/>
</dbReference>
<name>A0AAY4EMA0_9TELE</name>
<evidence type="ECO:0000313" key="5">
    <source>
        <dbReference type="Ensembl" id="ENSDCDP00010058503.1"/>
    </source>
</evidence>
<dbReference type="Ensembl" id="ENSDCDT00010069203.1">
    <property type="protein sequence ID" value="ENSDCDP00010058503.1"/>
    <property type="gene ID" value="ENSDCDG00010032891.1"/>
</dbReference>
<reference evidence="5" key="2">
    <citation type="submission" date="2025-08" db="UniProtKB">
        <authorList>
            <consortium name="Ensembl"/>
        </authorList>
    </citation>
    <scope>IDENTIFICATION</scope>
</reference>
<dbReference type="RefSeq" id="XP_028809701.1">
    <property type="nucleotide sequence ID" value="XM_028953868.1"/>
</dbReference>
<dbReference type="InterPro" id="IPR044898">
    <property type="entry name" value="CDI_dom_sf"/>
</dbReference>
<evidence type="ECO:0000313" key="6">
    <source>
        <dbReference type="Proteomes" id="UP000694580"/>
    </source>
</evidence>
<dbReference type="PANTHER" id="PTHR46778">
    <property type="entry name" value="CYCLIN-DEPENDENT KINASE INHIBITOR 1-RELATED"/>
    <property type="match status" value="1"/>
</dbReference>
<evidence type="ECO:0000256" key="3">
    <source>
        <dbReference type="SAM" id="MobiDB-lite"/>
    </source>
</evidence>
<comment type="similarity">
    <text evidence="1">Belongs to the CDI family.</text>
</comment>
<accession>A0AAY4EMA0</accession>
<evidence type="ECO:0000259" key="4">
    <source>
        <dbReference type="Pfam" id="PF02234"/>
    </source>
</evidence>
<evidence type="ECO:0000256" key="2">
    <source>
        <dbReference type="ARBA" id="ARBA00023013"/>
    </source>
</evidence>
<dbReference type="Gene3D" id="4.10.365.10">
    <property type="entry name" value="p27"/>
    <property type="match status" value="1"/>
</dbReference>
<reference evidence="5 6" key="1">
    <citation type="submission" date="2020-06" db="EMBL/GenBank/DDBJ databases">
        <authorList>
            <consortium name="Wellcome Sanger Institute Data Sharing"/>
        </authorList>
    </citation>
    <scope>NUCLEOTIDE SEQUENCE [LARGE SCALE GENOMIC DNA]</scope>
</reference>
<keyword evidence="6" id="KW-1185">Reference proteome</keyword>
<protein>
    <recommendedName>
        <fullName evidence="4">Cyclin-dependent kinase inhibitor domain-containing protein</fullName>
    </recommendedName>
</protein>
<reference evidence="5" key="3">
    <citation type="submission" date="2025-09" db="UniProtKB">
        <authorList>
            <consortium name="Ensembl"/>
        </authorList>
    </citation>
    <scope>IDENTIFICATION</scope>
</reference>
<dbReference type="GeneID" id="114764333"/>
<dbReference type="GO" id="GO:0004861">
    <property type="term" value="F:cyclin-dependent protein serine/threonine kinase inhibitor activity"/>
    <property type="evidence" value="ECO:0007669"/>
    <property type="project" value="InterPro"/>
</dbReference>
<dbReference type="GO" id="GO:0007346">
    <property type="term" value="P:regulation of mitotic cell cycle"/>
    <property type="evidence" value="ECO:0007669"/>
    <property type="project" value="InterPro"/>
</dbReference>
<organism evidence="5 6">
    <name type="scientific">Denticeps clupeoides</name>
    <name type="common">denticle herring</name>
    <dbReference type="NCBI Taxonomy" id="299321"/>
    <lineage>
        <taxon>Eukaryota</taxon>
        <taxon>Metazoa</taxon>
        <taxon>Chordata</taxon>
        <taxon>Craniata</taxon>
        <taxon>Vertebrata</taxon>
        <taxon>Euteleostomi</taxon>
        <taxon>Actinopterygii</taxon>
        <taxon>Neopterygii</taxon>
        <taxon>Teleostei</taxon>
        <taxon>Clupei</taxon>
        <taxon>Clupeiformes</taxon>
        <taxon>Denticipitoidei</taxon>
        <taxon>Denticipitidae</taxon>
        <taxon>Denticeps</taxon>
    </lineage>
</organism>
<dbReference type="Pfam" id="PF02234">
    <property type="entry name" value="CDI"/>
    <property type="match status" value="1"/>
</dbReference>
<feature type="region of interest" description="Disordered" evidence="3">
    <location>
        <begin position="1"/>
        <end position="30"/>
    </location>
</feature>
<keyword evidence="2" id="KW-0649">Protein kinase inhibitor</keyword>
<evidence type="ECO:0000256" key="1">
    <source>
        <dbReference type="ARBA" id="ARBA00006726"/>
    </source>
</evidence>
<dbReference type="GO" id="GO:0072331">
    <property type="term" value="P:signal transduction by p53 class mediator"/>
    <property type="evidence" value="ECO:0007669"/>
    <property type="project" value="InterPro"/>
</dbReference>
<dbReference type="GO" id="GO:0005634">
    <property type="term" value="C:nucleus"/>
    <property type="evidence" value="ECO:0007669"/>
    <property type="project" value="InterPro"/>
</dbReference>